<keyword evidence="1" id="KW-0732">Signal</keyword>
<dbReference type="Pfam" id="PF12388">
    <property type="entry name" value="Peptidase_M57"/>
    <property type="match status" value="1"/>
</dbReference>
<reference evidence="2 3" key="1">
    <citation type="submission" date="2019-03" db="EMBL/GenBank/DDBJ databases">
        <authorList>
            <person name="Kim M.K.M."/>
        </authorList>
    </citation>
    <scope>NUCLEOTIDE SEQUENCE [LARGE SCALE GENOMIC DNA]</scope>
    <source>
        <strain evidence="2 3">17J68-15</strain>
    </source>
</reference>
<evidence type="ECO:0000256" key="1">
    <source>
        <dbReference type="SAM" id="SignalP"/>
    </source>
</evidence>
<organism evidence="2 3">
    <name type="scientific">Flaviaesturariibacter aridisoli</name>
    <dbReference type="NCBI Taxonomy" id="2545761"/>
    <lineage>
        <taxon>Bacteria</taxon>
        <taxon>Pseudomonadati</taxon>
        <taxon>Bacteroidota</taxon>
        <taxon>Chitinophagia</taxon>
        <taxon>Chitinophagales</taxon>
        <taxon>Chitinophagaceae</taxon>
        <taxon>Flaviaestuariibacter</taxon>
    </lineage>
</organism>
<dbReference type="Gene3D" id="3.40.390.10">
    <property type="entry name" value="Collagenase (Catalytic Domain)"/>
    <property type="match status" value="1"/>
</dbReference>
<dbReference type="SUPFAM" id="SSF55486">
    <property type="entry name" value="Metalloproteases ('zincins'), catalytic domain"/>
    <property type="match status" value="1"/>
</dbReference>
<accession>A0A4R4E8P0</accession>
<dbReference type="Proteomes" id="UP000295164">
    <property type="component" value="Unassembled WGS sequence"/>
</dbReference>
<keyword evidence="3" id="KW-1185">Reference proteome</keyword>
<evidence type="ECO:0008006" key="4">
    <source>
        <dbReference type="Google" id="ProtNLM"/>
    </source>
</evidence>
<dbReference type="GO" id="GO:0008237">
    <property type="term" value="F:metallopeptidase activity"/>
    <property type="evidence" value="ECO:0007669"/>
    <property type="project" value="InterPro"/>
</dbReference>
<feature type="chain" id="PRO_5020434576" description="Dual-action HEIGH metallo-peptidase" evidence="1">
    <location>
        <begin position="22"/>
        <end position="268"/>
    </location>
</feature>
<dbReference type="InterPro" id="IPR024079">
    <property type="entry name" value="MetalloPept_cat_dom_sf"/>
</dbReference>
<dbReference type="EMBL" id="SKFH01000003">
    <property type="protein sequence ID" value="TCZ74135.1"/>
    <property type="molecule type" value="Genomic_DNA"/>
</dbReference>
<protein>
    <recommendedName>
        <fullName evidence="4">Dual-action HEIGH metallo-peptidase</fullName>
    </recommendedName>
</protein>
<sequence>MSNALFTKPSALAFVAFLTFAATSCSKKDVAAPAPVQTEAAAAPAESISAAEVDELTTFIRSTTGEEHVTFDAATRNFVIAGDAAMSLDEARSHKESRTVGAQTEHRKAYYVVARNKANVIKVYADATVPAVWLTALDRAIANWNASGSYLRVSRVTTYATGTLKVTAVNNGATGVIATTYYPDYSGNVGRSCTINTNYNYLSSGQQTFAITHELGHAFGFGHTNSTYGTLVTGTPNTDGSSVMNSVCLTWSAFTTYDKLAIKTVYPL</sequence>
<gene>
    <name evidence="2" type="ORF">E0486_03405</name>
</gene>
<proteinExistence type="predicted"/>
<name>A0A4R4E8P0_9BACT</name>
<feature type="signal peptide" evidence="1">
    <location>
        <begin position="1"/>
        <end position="21"/>
    </location>
</feature>
<dbReference type="InterPro" id="IPR024653">
    <property type="entry name" value="Peptidase_M10/M27/M57"/>
</dbReference>
<comment type="caution">
    <text evidence="2">The sequence shown here is derived from an EMBL/GenBank/DDBJ whole genome shotgun (WGS) entry which is preliminary data.</text>
</comment>
<dbReference type="AlphaFoldDB" id="A0A4R4E8P0"/>
<dbReference type="RefSeq" id="WP_131850734.1">
    <property type="nucleotide sequence ID" value="NZ_SKFH01000003.1"/>
</dbReference>
<dbReference type="OrthoDB" id="785995at2"/>
<evidence type="ECO:0000313" key="2">
    <source>
        <dbReference type="EMBL" id="TCZ74135.1"/>
    </source>
</evidence>
<evidence type="ECO:0000313" key="3">
    <source>
        <dbReference type="Proteomes" id="UP000295164"/>
    </source>
</evidence>